<evidence type="ECO:0000256" key="1">
    <source>
        <dbReference type="SAM" id="Phobius"/>
    </source>
</evidence>
<comment type="caution">
    <text evidence="2">The sequence shown here is derived from an EMBL/GenBank/DDBJ whole genome shotgun (WGS) entry which is preliminary data.</text>
</comment>
<proteinExistence type="predicted"/>
<evidence type="ECO:0000313" key="3">
    <source>
        <dbReference type="Proteomes" id="UP000253141"/>
    </source>
</evidence>
<name>A0A369I9H2_9BACT</name>
<sequence>MPIYAKLAVMVVTKTAEFSLVYLLNLTMFQFMAVWGMDSIVFKKGFVPIFRPSQVRWSP</sequence>
<accession>A0A369I9H2</accession>
<keyword evidence="1" id="KW-1133">Transmembrane helix</keyword>
<dbReference type="AlphaFoldDB" id="A0A369I9H2"/>
<protein>
    <submittedName>
        <fullName evidence="2">Uncharacterized protein</fullName>
    </submittedName>
</protein>
<keyword evidence="1" id="KW-0812">Transmembrane</keyword>
<reference evidence="2 3" key="1">
    <citation type="submission" date="2018-07" db="EMBL/GenBank/DDBJ databases">
        <title>Genome analysis of Runella aurantiaca.</title>
        <authorList>
            <person name="Yang X."/>
        </authorList>
    </citation>
    <scope>NUCLEOTIDE SEQUENCE [LARGE SCALE GENOMIC DNA]</scope>
    <source>
        <strain evidence="2 3">YX9</strain>
    </source>
</reference>
<keyword evidence="1" id="KW-0472">Membrane</keyword>
<gene>
    <name evidence="2" type="ORF">DVG78_13175</name>
</gene>
<evidence type="ECO:0000313" key="2">
    <source>
        <dbReference type="EMBL" id="RDB05530.1"/>
    </source>
</evidence>
<keyword evidence="3" id="KW-1185">Reference proteome</keyword>
<feature type="transmembrane region" description="Helical" evidence="1">
    <location>
        <begin position="20"/>
        <end position="42"/>
    </location>
</feature>
<dbReference type="EMBL" id="QPIW01000009">
    <property type="protein sequence ID" value="RDB05530.1"/>
    <property type="molecule type" value="Genomic_DNA"/>
</dbReference>
<dbReference type="Proteomes" id="UP000253141">
    <property type="component" value="Unassembled WGS sequence"/>
</dbReference>
<organism evidence="2 3">
    <name type="scientific">Runella aurantiaca</name>
    <dbReference type="NCBI Taxonomy" id="2282308"/>
    <lineage>
        <taxon>Bacteria</taxon>
        <taxon>Pseudomonadati</taxon>
        <taxon>Bacteroidota</taxon>
        <taxon>Cytophagia</taxon>
        <taxon>Cytophagales</taxon>
        <taxon>Spirosomataceae</taxon>
        <taxon>Runella</taxon>
    </lineage>
</organism>